<dbReference type="Proteomes" id="UP001273209">
    <property type="component" value="Unassembled WGS sequence"/>
</dbReference>
<sequence length="265" mass="30211">MRRLLGEVELCLLWEKANAVDSNFGEWWCPSEKAAPACSSPPAVVDIVTRDLAVWRAKYASFIEHGGFGIGLDFHHRYSQFCLSTYAVCHYTHVSHVDKRDLLVRTTLDHAVGILSWLQQLSPVVRESLRYISDFAFVMLLYACMFIVQACESRQMLAEERCKRLKTVATTAQLLVDLGIHTFHFPSIYGKLLQRQLGNLQPNVCDGVEADVQPKSNSPETPGSIWAEYSSVKGDEWYQDDFGNQEELFGELLNMPRLDWFEVLE</sequence>
<dbReference type="RefSeq" id="XP_062751357.1">
    <property type="nucleotide sequence ID" value="XM_062904652.1"/>
</dbReference>
<organism evidence="1 2">
    <name type="scientific">Trichoderma aggressivum f. europaeum</name>
    <dbReference type="NCBI Taxonomy" id="173218"/>
    <lineage>
        <taxon>Eukaryota</taxon>
        <taxon>Fungi</taxon>
        <taxon>Dikarya</taxon>
        <taxon>Ascomycota</taxon>
        <taxon>Pezizomycotina</taxon>
        <taxon>Sordariomycetes</taxon>
        <taxon>Hypocreomycetidae</taxon>
        <taxon>Hypocreales</taxon>
        <taxon>Hypocreaceae</taxon>
        <taxon>Trichoderma</taxon>
    </lineage>
</organism>
<evidence type="ECO:0000313" key="1">
    <source>
        <dbReference type="EMBL" id="KAK4062799.1"/>
    </source>
</evidence>
<accession>A0AAE1M0J0</accession>
<dbReference type="GeneID" id="87924556"/>
<dbReference type="EMBL" id="JAWRVG010000057">
    <property type="protein sequence ID" value="KAK4062799.1"/>
    <property type="molecule type" value="Genomic_DNA"/>
</dbReference>
<protein>
    <submittedName>
        <fullName evidence="1">Uncharacterized protein</fullName>
    </submittedName>
</protein>
<proteinExistence type="predicted"/>
<gene>
    <name evidence="1" type="ORF">Triagg1_9669</name>
</gene>
<dbReference type="AlphaFoldDB" id="A0AAE1M0J0"/>
<comment type="caution">
    <text evidence="1">The sequence shown here is derived from an EMBL/GenBank/DDBJ whole genome shotgun (WGS) entry which is preliminary data.</text>
</comment>
<reference evidence="1" key="1">
    <citation type="submission" date="2023-11" db="EMBL/GenBank/DDBJ databases">
        <title>The genome sequences of three competitors of mushroom-forming fungi.</title>
        <authorList>
            <person name="Beijen E."/>
            <person name="Ohm R.A."/>
        </authorList>
    </citation>
    <scope>NUCLEOTIDE SEQUENCE</scope>
    <source>
        <strain evidence="1">CBS 100526</strain>
    </source>
</reference>
<name>A0AAE1M0J0_9HYPO</name>
<evidence type="ECO:0000313" key="2">
    <source>
        <dbReference type="Proteomes" id="UP001273209"/>
    </source>
</evidence>
<keyword evidence="2" id="KW-1185">Reference proteome</keyword>